<dbReference type="NCBIfam" id="TIGR01309">
    <property type="entry name" value="uL30_arch"/>
    <property type="match status" value="1"/>
</dbReference>
<accession>A0A133V3U2</accession>
<dbReference type="PANTHER" id="PTHR11524">
    <property type="entry name" value="60S RIBOSOMAL PROTEIN L7"/>
    <property type="match status" value="1"/>
</dbReference>
<dbReference type="Gene3D" id="3.30.1390.20">
    <property type="entry name" value="Ribosomal protein L30, ferredoxin-like fold domain"/>
    <property type="match status" value="1"/>
</dbReference>
<dbReference type="InterPro" id="IPR016082">
    <property type="entry name" value="Ribosomal_uL30_ferredoxin-like"/>
</dbReference>
<dbReference type="GO" id="GO:0003723">
    <property type="term" value="F:RNA binding"/>
    <property type="evidence" value="ECO:0007669"/>
    <property type="project" value="TreeGrafter"/>
</dbReference>
<dbReference type="InterPro" id="IPR039699">
    <property type="entry name" value="Ribosomal_uL30"/>
</dbReference>
<dbReference type="CDD" id="cd01657">
    <property type="entry name" value="Ribosomal_L7_archeal_euk"/>
    <property type="match status" value="1"/>
</dbReference>
<dbReference type="InterPro" id="IPR035808">
    <property type="entry name" value="Ribosomal_uL30_euk_arc"/>
</dbReference>
<name>A0A133V3U2_9EURY</name>
<comment type="subunit">
    <text evidence="4">Part of the 50S ribosomal subunit.</text>
</comment>
<dbReference type="GO" id="GO:0003735">
    <property type="term" value="F:structural constituent of ribosome"/>
    <property type="evidence" value="ECO:0007669"/>
    <property type="project" value="UniProtKB-UniRule"/>
</dbReference>
<dbReference type="GO" id="GO:0022625">
    <property type="term" value="C:cytosolic large ribosomal subunit"/>
    <property type="evidence" value="ECO:0007669"/>
    <property type="project" value="UniProtKB-UniRule"/>
</dbReference>
<dbReference type="InterPro" id="IPR005997">
    <property type="entry name" value="Ribosomal_uL30_arc"/>
</dbReference>
<dbReference type="AlphaFoldDB" id="A0A133V3U2"/>
<proteinExistence type="inferred from homology"/>
<evidence type="ECO:0000313" key="6">
    <source>
        <dbReference type="EMBL" id="KXB01114.1"/>
    </source>
</evidence>
<dbReference type="EMBL" id="LHXY01000052">
    <property type="protein sequence ID" value="KXB01114.1"/>
    <property type="molecule type" value="Genomic_DNA"/>
</dbReference>
<reference evidence="6 7" key="1">
    <citation type="journal article" date="2016" name="Sci. Rep.">
        <title>Metabolic traits of an uncultured archaeal lineage -MSBL1- from brine pools of the Red Sea.</title>
        <authorList>
            <person name="Mwirichia R."/>
            <person name="Alam I."/>
            <person name="Rashid M."/>
            <person name="Vinu M."/>
            <person name="Ba-Alawi W."/>
            <person name="Anthony Kamau A."/>
            <person name="Kamanda Ngugi D."/>
            <person name="Goker M."/>
            <person name="Klenk H.P."/>
            <person name="Bajic V."/>
            <person name="Stingl U."/>
        </authorList>
    </citation>
    <scope>NUCLEOTIDE SEQUENCE [LARGE SCALE GENOMIC DNA]</scope>
    <source>
        <strain evidence="6">SCGC-AAA261F17</strain>
    </source>
</reference>
<evidence type="ECO:0000313" key="7">
    <source>
        <dbReference type="Proteomes" id="UP000070035"/>
    </source>
</evidence>
<evidence type="ECO:0000256" key="1">
    <source>
        <dbReference type="ARBA" id="ARBA00007594"/>
    </source>
</evidence>
<gene>
    <name evidence="6" type="primary">rpl30p</name>
    <name evidence="4" type="synonym">rpl30</name>
    <name evidence="6" type="ORF">AKJ44_02930</name>
</gene>
<evidence type="ECO:0000256" key="2">
    <source>
        <dbReference type="ARBA" id="ARBA00022980"/>
    </source>
</evidence>
<sequence length="155" mass="17549">MSKLAVIRIRGTVDIRRKVQDTLKILGLTRPNHCVLVNDDPSTRGMLQEAKDFITWGSLNPEVLEALIRKRGRLEGNAPVTDEVIDSKTRFKTIGEFAKAILEDEAELSELKGLKKAFRLRPPKKGYKSTKRPFKDGGSLGFRAEKMNELVKRMI</sequence>
<dbReference type="GO" id="GO:0000463">
    <property type="term" value="P:maturation of LSU-rRNA from tricistronic rRNA transcript (SSU-rRNA, 5.8S rRNA, LSU-rRNA)"/>
    <property type="evidence" value="ECO:0007669"/>
    <property type="project" value="TreeGrafter"/>
</dbReference>
<dbReference type="Proteomes" id="UP000070035">
    <property type="component" value="Unassembled WGS sequence"/>
</dbReference>
<evidence type="ECO:0000259" key="5">
    <source>
        <dbReference type="Pfam" id="PF00327"/>
    </source>
</evidence>
<dbReference type="PANTHER" id="PTHR11524:SF16">
    <property type="entry name" value="LARGE RIBOSOMAL SUBUNIT PROTEIN UL30"/>
    <property type="match status" value="1"/>
</dbReference>
<dbReference type="NCBIfam" id="NF004711">
    <property type="entry name" value="PRK06049.1"/>
    <property type="match status" value="1"/>
</dbReference>
<dbReference type="Gene3D" id="1.10.15.30">
    <property type="match status" value="1"/>
</dbReference>
<comment type="caution">
    <text evidence="6">The sequence shown here is derived from an EMBL/GenBank/DDBJ whole genome shotgun (WGS) entry which is preliminary data.</text>
</comment>
<dbReference type="GO" id="GO:0006412">
    <property type="term" value="P:translation"/>
    <property type="evidence" value="ECO:0007669"/>
    <property type="project" value="UniProtKB-UniRule"/>
</dbReference>
<dbReference type="InterPro" id="IPR018038">
    <property type="entry name" value="Ribosomal_uL30_CS"/>
</dbReference>
<dbReference type="PROSITE" id="PS00634">
    <property type="entry name" value="RIBOSOMAL_L30"/>
    <property type="match status" value="1"/>
</dbReference>
<protein>
    <recommendedName>
        <fullName evidence="4">Large ribosomal subunit protein uL30</fullName>
    </recommendedName>
</protein>
<dbReference type="InterPro" id="IPR036919">
    <property type="entry name" value="Ribo_uL30_ferredoxin-like_sf"/>
</dbReference>
<comment type="similarity">
    <text evidence="1 4">Belongs to the universal ribosomal protein uL30 family.</text>
</comment>
<dbReference type="SUPFAM" id="SSF55129">
    <property type="entry name" value="Ribosomal protein L30p/L7e"/>
    <property type="match status" value="1"/>
</dbReference>
<evidence type="ECO:0000256" key="4">
    <source>
        <dbReference type="HAMAP-Rule" id="MF_01371"/>
    </source>
</evidence>
<keyword evidence="7" id="KW-1185">Reference proteome</keyword>
<keyword evidence="3 4" id="KW-0687">Ribonucleoprotein</keyword>
<dbReference type="HAMAP" id="MF_01371_A">
    <property type="entry name" value="Ribosomal_uL30_A"/>
    <property type="match status" value="1"/>
</dbReference>
<dbReference type="Pfam" id="PF00327">
    <property type="entry name" value="Ribosomal_L30"/>
    <property type="match status" value="1"/>
</dbReference>
<feature type="domain" description="Large ribosomal subunit protein uL30-like ferredoxin-like fold" evidence="5">
    <location>
        <begin position="4"/>
        <end position="53"/>
    </location>
</feature>
<evidence type="ECO:0000256" key="3">
    <source>
        <dbReference type="ARBA" id="ARBA00023274"/>
    </source>
</evidence>
<organism evidence="6 7">
    <name type="scientific">candidate division MSBL1 archaeon SCGC-AAA261F17</name>
    <dbReference type="NCBI Taxonomy" id="1698274"/>
    <lineage>
        <taxon>Archaea</taxon>
        <taxon>Methanobacteriati</taxon>
        <taxon>Methanobacteriota</taxon>
        <taxon>candidate division MSBL1</taxon>
    </lineage>
</organism>
<keyword evidence="2 4" id="KW-0689">Ribosomal protein</keyword>